<gene>
    <name evidence="1" type="ORF">EVAR_60030_1</name>
</gene>
<accession>A0A4C1ZNA4</accession>
<name>A0A4C1ZNA4_EUMVA</name>
<keyword evidence="2" id="KW-1185">Reference proteome</keyword>
<organism evidence="1 2">
    <name type="scientific">Eumeta variegata</name>
    <name type="common">Bagworm moth</name>
    <name type="synonym">Eumeta japonica</name>
    <dbReference type="NCBI Taxonomy" id="151549"/>
    <lineage>
        <taxon>Eukaryota</taxon>
        <taxon>Metazoa</taxon>
        <taxon>Ecdysozoa</taxon>
        <taxon>Arthropoda</taxon>
        <taxon>Hexapoda</taxon>
        <taxon>Insecta</taxon>
        <taxon>Pterygota</taxon>
        <taxon>Neoptera</taxon>
        <taxon>Endopterygota</taxon>
        <taxon>Lepidoptera</taxon>
        <taxon>Glossata</taxon>
        <taxon>Ditrysia</taxon>
        <taxon>Tineoidea</taxon>
        <taxon>Psychidae</taxon>
        <taxon>Oiketicinae</taxon>
        <taxon>Eumeta</taxon>
    </lineage>
</organism>
<dbReference type="EMBL" id="BGZK01001900">
    <property type="protein sequence ID" value="GBP88025.1"/>
    <property type="molecule type" value="Genomic_DNA"/>
</dbReference>
<sequence>MESELVELQGEGGCASFALFVESGDGFMSIAEKQSPSIEPESSWEASRRSPPGLALMHPITESAADFAGDIEAVMSVLRTVKSSEISEFARDIRCTKEYGIDILLLQETFLKLNRAKSCALAEYVQLRTDRTDAPLDHRPVLLRMGPPAGGYPEPIIKITDWKKVSTALEKVDTLALNNIPDVIKTTDEIENSIGALTNLIKKVVKRCSREVPTSVDCRKLLADVLELLRAKNVSLRNAYAYPSRENRSRARALQHRVRARMMDVKNEKWSNLMEDTTPSHQSFWKLTKAFKT</sequence>
<evidence type="ECO:0000313" key="1">
    <source>
        <dbReference type="EMBL" id="GBP88025.1"/>
    </source>
</evidence>
<proteinExistence type="predicted"/>
<comment type="caution">
    <text evidence="1">The sequence shown here is derived from an EMBL/GenBank/DDBJ whole genome shotgun (WGS) entry which is preliminary data.</text>
</comment>
<dbReference type="AlphaFoldDB" id="A0A4C1ZNA4"/>
<dbReference type="Proteomes" id="UP000299102">
    <property type="component" value="Unassembled WGS sequence"/>
</dbReference>
<dbReference type="OrthoDB" id="410155at2759"/>
<protein>
    <submittedName>
        <fullName evidence="1">Uncharacterized protein</fullName>
    </submittedName>
</protein>
<reference evidence="1 2" key="1">
    <citation type="journal article" date="2019" name="Commun. Biol.">
        <title>The bagworm genome reveals a unique fibroin gene that provides high tensile strength.</title>
        <authorList>
            <person name="Kono N."/>
            <person name="Nakamura H."/>
            <person name="Ohtoshi R."/>
            <person name="Tomita M."/>
            <person name="Numata K."/>
            <person name="Arakawa K."/>
        </authorList>
    </citation>
    <scope>NUCLEOTIDE SEQUENCE [LARGE SCALE GENOMIC DNA]</scope>
</reference>
<evidence type="ECO:0000313" key="2">
    <source>
        <dbReference type="Proteomes" id="UP000299102"/>
    </source>
</evidence>